<evidence type="ECO:0000313" key="7">
    <source>
        <dbReference type="Proteomes" id="UP000317839"/>
    </source>
</evidence>
<protein>
    <submittedName>
        <fullName evidence="6">M20/M25/M40 family metallo-hydrolase</fullName>
    </submittedName>
</protein>
<evidence type="ECO:0000256" key="2">
    <source>
        <dbReference type="ARBA" id="ARBA00022723"/>
    </source>
</evidence>
<dbReference type="InterPro" id="IPR051458">
    <property type="entry name" value="Cyt/Met_Dipeptidase"/>
</dbReference>
<comment type="caution">
    <text evidence="6">The sequence shown here is derived from an EMBL/GenBank/DDBJ whole genome shotgun (WGS) entry which is preliminary data.</text>
</comment>
<sequence>MKIKRIIFLLSFSCFFSLAHAAKQQDVLAASQSWRDANSLTILNDFRDLLSLKNVATNFDDMTKNADWIESYLQRRNFQTQRLIEGGAPYIFAERKTPGAQKTVLIYAHYDGQPVKAENWQSSAWTPVLRDDLVESGGKDVAWPTTTTQINSDWRIFARSAGDDKAPVIGVMAAIDALDKAGITPSVNIKLLFDGEEEISSPSLKNVLDKHADLLATDLMLFCDGPMHQSRERQLVFGVRGVSGLNITTYGPARPLHSGHYGNWSQNAAENMVSLLASIHHSDGKVAIKGFYDSVPKMTETERAAIAAMPNIDSRLKHELALNQSRLKNTRIEEAIMQPGAIITGIQVGTTGRSARNVIVSEANASINFRLVPNQTPLQVKNQTEAYFKSLGYKITYQEPTDELLRNNEKLI</sequence>
<dbReference type="EMBL" id="VIKR01000002">
    <property type="protein sequence ID" value="TQV75471.1"/>
    <property type="molecule type" value="Genomic_DNA"/>
</dbReference>
<keyword evidence="2" id="KW-0479">Metal-binding</keyword>
<dbReference type="OrthoDB" id="9761532at2"/>
<feature type="chain" id="PRO_5021873026" evidence="4">
    <location>
        <begin position="22"/>
        <end position="412"/>
    </location>
</feature>
<keyword evidence="7" id="KW-1185">Reference proteome</keyword>
<feature type="domain" description="Peptidase M20 dimerisation" evidence="5">
    <location>
        <begin position="238"/>
        <end position="393"/>
    </location>
</feature>
<evidence type="ECO:0000256" key="3">
    <source>
        <dbReference type="ARBA" id="ARBA00022801"/>
    </source>
</evidence>
<dbReference type="GO" id="GO:0046872">
    <property type="term" value="F:metal ion binding"/>
    <property type="evidence" value="ECO:0007669"/>
    <property type="project" value="UniProtKB-KW"/>
</dbReference>
<organism evidence="6 7">
    <name type="scientific">Aliikangiella marina</name>
    <dbReference type="NCBI Taxonomy" id="1712262"/>
    <lineage>
        <taxon>Bacteria</taxon>
        <taxon>Pseudomonadati</taxon>
        <taxon>Pseudomonadota</taxon>
        <taxon>Gammaproteobacteria</taxon>
        <taxon>Oceanospirillales</taxon>
        <taxon>Pleioneaceae</taxon>
        <taxon>Aliikangiella</taxon>
    </lineage>
</organism>
<feature type="signal peptide" evidence="4">
    <location>
        <begin position="1"/>
        <end position="21"/>
    </location>
</feature>
<reference evidence="6 7" key="1">
    <citation type="submission" date="2019-06" db="EMBL/GenBank/DDBJ databases">
        <title>Draft genome of Aliikangiella marina GYP-15.</title>
        <authorList>
            <person name="Wang G."/>
        </authorList>
    </citation>
    <scope>NUCLEOTIDE SEQUENCE [LARGE SCALE GENOMIC DNA]</scope>
    <source>
        <strain evidence="6 7">GYP-15</strain>
    </source>
</reference>
<dbReference type="Gene3D" id="3.30.70.360">
    <property type="match status" value="1"/>
</dbReference>
<keyword evidence="1" id="KW-0645">Protease</keyword>
<dbReference type="AlphaFoldDB" id="A0A545TE55"/>
<dbReference type="RefSeq" id="WP_142942085.1">
    <property type="nucleotide sequence ID" value="NZ_VIKR01000002.1"/>
</dbReference>
<keyword evidence="3 6" id="KW-0378">Hydrolase</keyword>
<name>A0A545TE55_9GAMM</name>
<dbReference type="Proteomes" id="UP000317839">
    <property type="component" value="Unassembled WGS sequence"/>
</dbReference>
<evidence type="ECO:0000256" key="1">
    <source>
        <dbReference type="ARBA" id="ARBA00022670"/>
    </source>
</evidence>
<gene>
    <name evidence="6" type="ORF">FLL45_11165</name>
</gene>
<dbReference type="Gene3D" id="3.40.630.10">
    <property type="entry name" value="Zn peptidases"/>
    <property type="match status" value="1"/>
</dbReference>
<dbReference type="GO" id="GO:0008233">
    <property type="term" value="F:peptidase activity"/>
    <property type="evidence" value="ECO:0007669"/>
    <property type="project" value="UniProtKB-KW"/>
</dbReference>
<dbReference type="PANTHER" id="PTHR43270:SF12">
    <property type="entry name" value="SUCCINYL-DIAMINOPIMELATE DESUCCINYLASE"/>
    <property type="match status" value="1"/>
</dbReference>
<dbReference type="PANTHER" id="PTHR43270">
    <property type="entry name" value="BETA-ALA-HIS DIPEPTIDASE"/>
    <property type="match status" value="1"/>
</dbReference>
<evidence type="ECO:0000259" key="5">
    <source>
        <dbReference type="Pfam" id="PF07687"/>
    </source>
</evidence>
<proteinExistence type="predicted"/>
<accession>A0A545TE55</accession>
<evidence type="ECO:0000313" key="6">
    <source>
        <dbReference type="EMBL" id="TQV75471.1"/>
    </source>
</evidence>
<dbReference type="SUPFAM" id="SSF53187">
    <property type="entry name" value="Zn-dependent exopeptidases"/>
    <property type="match status" value="1"/>
</dbReference>
<keyword evidence="4" id="KW-0732">Signal</keyword>
<dbReference type="InterPro" id="IPR011650">
    <property type="entry name" value="Peptidase_M20_dimer"/>
</dbReference>
<evidence type="ECO:0000256" key="4">
    <source>
        <dbReference type="SAM" id="SignalP"/>
    </source>
</evidence>
<dbReference type="Pfam" id="PF01546">
    <property type="entry name" value="Peptidase_M20"/>
    <property type="match status" value="1"/>
</dbReference>
<dbReference type="Pfam" id="PF07687">
    <property type="entry name" value="M20_dimer"/>
    <property type="match status" value="1"/>
</dbReference>
<dbReference type="InterPro" id="IPR002933">
    <property type="entry name" value="Peptidase_M20"/>
</dbReference>
<dbReference type="GO" id="GO:0006508">
    <property type="term" value="P:proteolysis"/>
    <property type="evidence" value="ECO:0007669"/>
    <property type="project" value="UniProtKB-KW"/>
</dbReference>